<proteinExistence type="predicted"/>
<dbReference type="SUPFAM" id="SSF53098">
    <property type="entry name" value="Ribonuclease H-like"/>
    <property type="match status" value="1"/>
</dbReference>
<dbReference type="InterPro" id="IPR012337">
    <property type="entry name" value="RNaseH-like_sf"/>
</dbReference>
<organism evidence="2 3">
    <name type="scientific">Mikania micrantha</name>
    <name type="common">bitter vine</name>
    <dbReference type="NCBI Taxonomy" id="192012"/>
    <lineage>
        <taxon>Eukaryota</taxon>
        <taxon>Viridiplantae</taxon>
        <taxon>Streptophyta</taxon>
        <taxon>Embryophyta</taxon>
        <taxon>Tracheophyta</taxon>
        <taxon>Spermatophyta</taxon>
        <taxon>Magnoliopsida</taxon>
        <taxon>eudicotyledons</taxon>
        <taxon>Gunneridae</taxon>
        <taxon>Pentapetalae</taxon>
        <taxon>asterids</taxon>
        <taxon>campanulids</taxon>
        <taxon>Asterales</taxon>
        <taxon>Asteraceae</taxon>
        <taxon>Asteroideae</taxon>
        <taxon>Heliantheae alliance</taxon>
        <taxon>Eupatorieae</taxon>
        <taxon>Mikania</taxon>
    </lineage>
</organism>
<evidence type="ECO:0000259" key="1">
    <source>
        <dbReference type="Pfam" id="PF14372"/>
    </source>
</evidence>
<dbReference type="EMBL" id="SZYD01000004">
    <property type="protein sequence ID" value="KAD6454493.1"/>
    <property type="molecule type" value="Genomic_DNA"/>
</dbReference>
<dbReference type="PANTHER" id="PTHR23272">
    <property type="entry name" value="BED FINGER-RELATED"/>
    <property type="match status" value="1"/>
</dbReference>
<dbReference type="GO" id="GO:0003677">
    <property type="term" value="F:DNA binding"/>
    <property type="evidence" value="ECO:0007669"/>
    <property type="project" value="InterPro"/>
</dbReference>
<reference evidence="2 3" key="1">
    <citation type="submission" date="2019-05" db="EMBL/GenBank/DDBJ databases">
        <title>Mikania micrantha, genome provides insights into the molecular mechanism of rapid growth.</title>
        <authorList>
            <person name="Liu B."/>
        </authorList>
    </citation>
    <scope>NUCLEOTIDE SEQUENCE [LARGE SCALE GENOMIC DNA]</scope>
    <source>
        <strain evidence="2">NLD-2019</strain>
        <tissue evidence="2">Leaf</tissue>
    </source>
</reference>
<dbReference type="InterPro" id="IPR025525">
    <property type="entry name" value="hAT-like_transposase_RNase-H"/>
</dbReference>
<dbReference type="Pfam" id="PF14372">
    <property type="entry name" value="hAT-like_RNase-H"/>
    <property type="match status" value="1"/>
</dbReference>
<protein>
    <recommendedName>
        <fullName evidence="1">hAT-like transposase RNase-H fold domain-containing protein</fullName>
    </recommendedName>
</protein>
<evidence type="ECO:0000313" key="3">
    <source>
        <dbReference type="Proteomes" id="UP000326396"/>
    </source>
</evidence>
<evidence type="ECO:0000313" key="2">
    <source>
        <dbReference type="EMBL" id="KAD6454493.1"/>
    </source>
</evidence>
<dbReference type="OrthoDB" id="1741548at2759"/>
<name>A0A5N6PKM9_9ASTR</name>
<accession>A0A5N6PKM9</accession>
<dbReference type="Proteomes" id="UP000326396">
    <property type="component" value="Linkage Group LG12"/>
</dbReference>
<keyword evidence="3" id="KW-1185">Reference proteome</keyword>
<dbReference type="AlphaFoldDB" id="A0A5N6PKM9"/>
<sequence length="254" mass="30033">MIHQFISSFINSLGRNNFQTTVIHQFDIPIPYDHVFTFINFITYSKMSESIEFVKETVGQDNDQTINSESQEGVKRKRNMTKRSKVWDHFVEERLEEGMTKEQQKAKCLHCGAKYLCDSKSYDLEDPSFGVKIRKKKSLIPTAEDWTKARKLCVFLKTFQEITLRISGTKYVTSHTLVVELAKIRHIIREQAKCDLFEQKPTDEYLYDIAKVMKPKFDKYFGDIDSMNLMLYFSFLLDPRNKEEFLEIILEDHY</sequence>
<gene>
    <name evidence="2" type="ORF">E3N88_09199</name>
</gene>
<comment type="caution">
    <text evidence="2">The sequence shown here is derived from an EMBL/GenBank/DDBJ whole genome shotgun (WGS) entry which is preliminary data.</text>
</comment>
<feature type="domain" description="hAT-like transposase RNase-H fold" evidence="1">
    <location>
        <begin position="167"/>
        <end position="252"/>
    </location>
</feature>
<dbReference type="PANTHER" id="PTHR23272:SF190">
    <property type="entry name" value="ZINC FINGER, BED-TYPE-RELATED"/>
    <property type="match status" value="1"/>
</dbReference>